<feature type="transmembrane region" description="Helical" evidence="11">
    <location>
        <begin position="7"/>
        <end position="31"/>
    </location>
</feature>
<reference evidence="12" key="2">
    <citation type="submission" date="2025-09" db="UniProtKB">
        <authorList>
            <consortium name="Ensembl"/>
        </authorList>
    </citation>
    <scope>IDENTIFICATION</scope>
</reference>
<dbReference type="GO" id="GO:0051225">
    <property type="term" value="P:spindle assembly"/>
    <property type="evidence" value="ECO:0007669"/>
    <property type="project" value="InterPro"/>
</dbReference>
<evidence type="ECO:0000313" key="13">
    <source>
        <dbReference type="Proteomes" id="UP000694541"/>
    </source>
</evidence>
<keyword evidence="9" id="KW-0131">Cell cycle</keyword>
<dbReference type="Ensembl" id="ENSANIT00000011648.1">
    <property type="protein sequence ID" value="ENSANIP00000011261.1"/>
    <property type="gene ID" value="ENSANIG00000007603.1"/>
</dbReference>
<keyword evidence="11" id="KW-1133">Transmembrane helix</keyword>
<dbReference type="PANTHER" id="PTHR31570:SF1">
    <property type="entry name" value="HAUS AUGMIN-LIKE COMPLEX SUBUNIT 1"/>
    <property type="match status" value="1"/>
</dbReference>
<dbReference type="GO" id="GO:0005874">
    <property type="term" value="C:microtubule"/>
    <property type="evidence" value="ECO:0007669"/>
    <property type="project" value="UniProtKB-KW"/>
</dbReference>
<keyword evidence="7 10" id="KW-0175">Coiled coil</keyword>
<organism evidence="12 13">
    <name type="scientific">Accipiter nisus</name>
    <name type="common">Eurasian sparrowhawk</name>
    <dbReference type="NCBI Taxonomy" id="211598"/>
    <lineage>
        <taxon>Eukaryota</taxon>
        <taxon>Metazoa</taxon>
        <taxon>Chordata</taxon>
        <taxon>Craniata</taxon>
        <taxon>Vertebrata</taxon>
        <taxon>Euteleostomi</taxon>
        <taxon>Archelosauria</taxon>
        <taxon>Archosauria</taxon>
        <taxon>Dinosauria</taxon>
        <taxon>Saurischia</taxon>
        <taxon>Theropoda</taxon>
        <taxon>Coelurosauria</taxon>
        <taxon>Aves</taxon>
        <taxon>Neognathae</taxon>
        <taxon>Neoaves</taxon>
        <taxon>Telluraves</taxon>
        <taxon>Accipitrimorphae</taxon>
        <taxon>Accipitriformes</taxon>
        <taxon>Accipitridae</taxon>
        <taxon>Accipitrinae</taxon>
        <taxon>Accipiter</taxon>
    </lineage>
</organism>
<evidence type="ECO:0000256" key="1">
    <source>
        <dbReference type="ARBA" id="ARBA00004186"/>
    </source>
</evidence>
<keyword evidence="8" id="KW-0206">Cytoskeleton</keyword>
<keyword evidence="3" id="KW-0963">Cytoplasm</keyword>
<protein>
    <submittedName>
        <fullName evidence="12">HAUS augmin like complex subunit 1</fullName>
    </submittedName>
</protein>
<dbReference type="GO" id="GO:0051301">
    <property type="term" value="P:cell division"/>
    <property type="evidence" value="ECO:0007669"/>
    <property type="project" value="UniProtKB-KW"/>
</dbReference>
<evidence type="ECO:0000256" key="4">
    <source>
        <dbReference type="ARBA" id="ARBA00022618"/>
    </source>
</evidence>
<reference evidence="12" key="1">
    <citation type="submission" date="2025-08" db="UniProtKB">
        <authorList>
            <consortium name="Ensembl"/>
        </authorList>
    </citation>
    <scope>IDENTIFICATION</scope>
</reference>
<dbReference type="GO" id="GO:0070652">
    <property type="term" value="C:HAUS complex"/>
    <property type="evidence" value="ECO:0007669"/>
    <property type="project" value="InterPro"/>
</dbReference>
<dbReference type="GO" id="GO:0007098">
    <property type="term" value="P:centrosome cycle"/>
    <property type="evidence" value="ECO:0007669"/>
    <property type="project" value="TreeGrafter"/>
</dbReference>
<evidence type="ECO:0000256" key="3">
    <source>
        <dbReference type="ARBA" id="ARBA00022490"/>
    </source>
</evidence>
<proteinExistence type="inferred from homology"/>
<evidence type="ECO:0000256" key="8">
    <source>
        <dbReference type="ARBA" id="ARBA00023212"/>
    </source>
</evidence>
<dbReference type="InterPro" id="IPR026243">
    <property type="entry name" value="HAUS1"/>
</dbReference>
<dbReference type="GO" id="GO:0005819">
    <property type="term" value="C:spindle"/>
    <property type="evidence" value="ECO:0007669"/>
    <property type="project" value="UniProtKB-SubCell"/>
</dbReference>
<comment type="similarity">
    <text evidence="2">Belongs to the HAUS1 family.</text>
</comment>
<evidence type="ECO:0000256" key="5">
    <source>
        <dbReference type="ARBA" id="ARBA00022701"/>
    </source>
</evidence>
<dbReference type="PRINTS" id="PR02087">
    <property type="entry name" value="HAUSAUGMINL1"/>
</dbReference>
<evidence type="ECO:0000256" key="6">
    <source>
        <dbReference type="ARBA" id="ARBA00022776"/>
    </source>
</evidence>
<comment type="subcellular location">
    <subcellularLocation>
        <location evidence="1">Cytoplasm</location>
        <location evidence="1">Cytoskeleton</location>
        <location evidence="1">Spindle</location>
    </subcellularLocation>
</comment>
<dbReference type="PANTHER" id="PTHR31570">
    <property type="entry name" value="HAUS AUGMIN-LIKE COMPLEX SUBUNIT 1"/>
    <property type="match status" value="1"/>
</dbReference>
<evidence type="ECO:0000256" key="2">
    <source>
        <dbReference type="ARBA" id="ARBA00005479"/>
    </source>
</evidence>
<keyword evidence="4" id="KW-0132">Cell division</keyword>
<dbReference type="GO" id="GO:0005829">
    <property type="term" value="C:cytosol"/>
    <property type="evidence" value="ECO:0007669"/>
    <property type="project" value="TreeGrafter"/>
</dbReference>
<dbReference type="AlphaFoldDB" id="A0A8B9MMG8"/>
<keyword evidence="6" id="KW-0498">Mitosis</keyword>
<evidence type="ECO:0000256" key="11">
    <source>
        <dbReference type="SAM" id="Phobius"/>
    </source>
</evidence>
<evidence type="ECO:0000256" key="9">
    <source>
        <dbReference type="ARBA" id="ARBA00023306"/>
    </source>
</evidence>
<name>A0A8B9MMG8_9AVES</name>
<keyword evidence="5" id="KW-0493">Microtubule</keyword>
<accession>A0A8B9MMG8</accession>
<keyword evidence="11" id="KW-0472">Membrane</keyword>
<feature type="coiled-coil region" evidence="10">
    <location>
        <begin position="148"/>
        <end position="224"/>
    </location>
</feature>
<evidence type="ECO:0000256" key="7">
    <source>
        <dbReference type="ARBA" id="ARBA00023054"/>
    </source>
</evidence>
<keyword evidence="11" id="KW-0812">Transmembrane</keyword>
<sequence>MQSLQHFIFLTFISYFLSFHLTINSVFSLVWQVTLWLKKIYGNQPVPQYEVNARTIDILYELVECNEARDRDVSLLIEDMKQKAAEYEAEANYLESLLAESLGLSLSSLSSEGTSYLSVLVDSAMTLETKDTSLASFFSAINDMTSELYATESKNREMELELSNLRRKLTAAVMLEKQLEEDLKKAEELLEVEKAKADSRSQNLKFLKNKSEDLKIRIKAAEEKLAATGLDQSLTHESLVSLSEKLAGLQEEIVPLKKKLESYLDLTPNPSLAQVKIEEVKRELNAVEAEFSKQIDMLTLEMPEPSKLQFS</sequence>
<dbReference type="Pfam" id="PF25762">
    <property type="entry name" value="HAUS1"/>
    <property type="match status" value="1"/>
</dbReference>
<keyword evidence="13" id="KW-1185">Reference proteome</keyword>
<dbReference type="Proteomes" id="UP000694541">
    <property type="component" value="Unplaced"/>
</dbReference>
<evidence type="ECO:0000256" key="10">
    <source>
        <dbReference type="SAM" id="Coils"/>
    </source>
</evidence>
<evidence type="ECO:0000313" key="12">
    <source>
        <dbReference type="Ensembl" id="ENSANIP00000011261.1"/>
    </source>
</evidence>